<dbReference type="EnsemblPlants" id="KQL01453">
    <property type="protein sequence ID" value="KQL01453"/>
    <property type="gene ID" value="SETIT_015122mg"/>
</dbReference>
<dbReference type="Proteomes" id="UP000004995">
    <property type="component" value="Unassembled WGS sequence"/>
</dbReference>
<keyword evidence="2" id="KW-1185">Reference proteome</keyword>
<reference evidence="1" key="2">
    <citation type="submission" date="2018-08" db="UniProtKB">
        <authorList>
            <consortium name="EnsemblPlants"/>
        </authorList>
    </citation>
    <scope>IDENTIFICATION</scope>
    <source>
        <strain evidence="1">Yugu1</strain>
    </source>
</reference>
<organism evidence="1 2">
    <name type="scientific">Setaria italica</name>
    <name type="common">Foxtail millet</name>
    <name type="synonym">Panicum italicum</name>
    <dbReference type="NCBI Taxonomy" id="4555"/>
    <lineage>
        <taxon>Eukaryota</taxon>
        <taxon>Viridiplantae</taxon>
        <taxon>Streptophyta</taxon>
        <taxon>Embryophyta</taxon>
        <taxon>Tracheophyta</taxon>
        <taxon>Spermatophyta</taxon>
        <taxon>Magnoliopsida</taxon>
        <taxon>Liliopsida</taxon>
        <taxon>Poales</taxon>
        <taxon>Poaceae</taxon>
        <taxon>PACMAD clade</taxon>
        <taxon>Panicoideae</taxon>
        <taxon>Panicodae</taxon>
        <taxon>Paniceae</taxon>
        <taxon>Cenchrinae</taxon>
        <taxon>Setaria</taxon>
    </lineage>
</organism>
<sequence length="171" mass="20233">MMQRCITLYLFLHSMKYALMPIGYDANLPTRTNHIYGYKKCASIFANQKRTINRENRTTVPKGFHRLREAPERTPEYLPPVLPSIWLWDVLIMHAWIHRFNCIKKHWQLLVPRLPIPINHPPRSLLSPPSFTISYHISSINLLNSSYNCSHFHVVLFLQYSHQPLRNEGRC</sequence>
<evidence type="ECO:0000313" key="2">
    <source>
        <dbReference type="Proteomes" id="UP000004995"/>
    </source>
</evidence>
<proteinExistence type="predicted"/>
<dbReference type="InParanoid" id="K3YLJ8"/>
<protein>
    <submittedName>
        <fullName evidence="1">Uncharacterized protein</fullName>
    </submittedName>
</protein>
<evidence type="ECO:0000313" key="1">
    <source>
        <dbReference type="EnsemblPlants" id="KQL01453"/>
    </source>
</evidence>
<dbReference type="EMBL" id="AGNK02003739">
    <property type="status" value="NOT_ANNOTATED_CDS"/>
    <property type="molecule type" value="Genomic_DNA"/>
</dbReference>
<dbReference type="HOGENOM" id="CLU_1565556_0_0_1"/>
<name>K3YLJ8_SETIT</name>
<reference evidence="2" key="1">
    <citation type="journal article" date="2012" name="Nat. Biotechnol.">
        <title>Reference genome sequence of the model plant Setaria.</title>
        <authorList>
            <person name="Bennetzen J.L."/>
            <person name="Schmutz J."/>
            <person name="Wang H."/>
            <person name="Percifield R."/>
            <person name="Hawkins J."/>
            <person name="Pontaroli A.C."/>
            <person name="Estep M."/>
            <person name="Feng L."/>
            <person name="Vaughn J.N."/>
            <person name="Grimwood J."/>
            <person name="Jenkins J."/>
            <person name="Barry K."/>
            <person name="Lindquist E."/>
            <person name="Hellsten U."/>
            <person name="Deshpande S."/>
            <person name="Wang X."/>
            <person name="Wu X."/>
            <person name="Mitros T."/>
            <person name="Triplett J."/>
            <person name="Yang X."/>
            <person name="Ye C.Y."/>
            <person name="Mauro-Herrera M."/>
            <person name="Wang L."/>
            <person name="Li P."/>
            <person name="Sharma M."/>
            <person name="Sharma R."/>
            <person name="Ronald P.C."/>
            <person name="Panaud O."/>
            <person name="Kellogg E.A."/>
            <person name="Brutnell T.P."/>
            <person name="Doust A.N."/>
            <person name="Tuskan G.A."/>
            <person name="Rokhsar D."/>
            <person name="Devos K.M."/>
        </authorList>
    </citation>
    <scope>NUCLEOTIDE SEQUENCE [LARGE SCALE GENOMIC DNA]</scope>
    <source>
        <strain evidence="2">cv. Yugu1</strain>
    </source>
</reference>
<accession>K3YLJ8</accession>
<dbReference type="Gramene" id="KQL01453">
    <property type="protein sequence ID" value="KQL01453"/>
    <property type="gene ID" value="SETIT_015122mg"/>
</dbReference>
<dbReference type="AlphaFoldDB" id="K3YLJ8"/>